<name>A0A177NEW5_9GAMM</name>
<dbReference type="InterPro" id="IPR036188">
    <property type="entry name" value="FAD/NAD-bd_sf"/>
</dbReference>
<evidence type="ECO:0000313" key="11">
    <source>
        <dbReference type="EMBL" id="OAI16164.1"/>
    </source>
</evidence>
<keyword evidence="9" id="KW-0511">Multifunctional enzyme</keyword>
<evidence type="ECO:0000256" key="1">
    <source>
        <dbReference type="ARBA" id="ARBA00022490"/>
    </source>
</evidence>
<gene>
    <name evidence="11" type="ORF">A1507_12195</name>
</gene>
<keyword evidence="5" id="KW-0949">S-adenosyl-L-methionine</keyword>
<keyword evidence="8" id="KW-0560">Oxidoreductase</keyword>
<dbReference type="Pfam" id="PF01266">
    <property type="entry name" value="DAO"/>
    <property type="match status" value="1"/>
</dbReference>
<dbReference type="SUPFAM" id="SSF54373">
    <property type="entry name" value="FAD-linked reductases, C-terminal domain"/>
    <property type="match status" value="1"/>
</dbReference>
<feature type="domain" description="FAD dependent oxidoreductase" evidence="10">
    <location>
        <begin position="4"/>
        <end position="327"/>
    </location>
</feature>
<evidence type="ECO:0000256" key="2">
    <source>
        <dbReference type="ARBA" id="ARBA00022603"/>
    </source>
</evidence>
<accession>A0A177NEW5</accession>
<dbReference type="Gene3D" id="3.30.9.10">
    <property type="entry name" value="D-Amino Acid Oxidase, subunit A, domain 2"/>
    <property type="match status" value="1"/>
</dbReference>
<keyword evidence="7" id="KW-0274">FAD</keyword>
<evidence type="ECO:0000256" key="8">
    <source>
        <dbReference type="ARBA" id="ARBA00023002"/>
    </source>
</evidence>
<dbReference type="AlphaFoldDB" id="A0A177NEW5"/>
<comment type="caution">
    <text evidence="11">The sequence shown here is derived from an EMBL/GenBank/DDBJ whole genome shotgun (WGS) entry which is preliminary data.</text>
</comment>
<dbReference type="Proteomes" id="UP000077857">
    <property type="component" value="Unassembled WGS sequence"/>
</dbReference>
<sequence length="351" mass="38736">MEIDVLIVGQGLAGSLLAWELAGRGLAVCVVDNGLCNASRVAAGLVNPVSGRRLVLQPNIAGLLPAARHCYGRLARFFGDQFFVERPMWKILSGPAQKQQAERRLQQAEYAEYLQATDIGGHGVVAPFGILRQLQTGYLKTEALLDALRAWLLASGAYRQAEFDYAAMCLEPDLRWRDIKPKRIVFCEGCVAQANPWFGRLPFQPAKGVILNCTSQTPLPSQILNYGHWLLPLTVDTFKTGATFDPLNLNLDPEPASEKSLLADLHAIVPDLGGVRVIRHQAGIRPATLDKEPLIGRHPRYSGLYIFNGFGAKGSLLIPWYAARFADYLQQRMPLPPACDIKRYYASHFSG</sequence>
<dbReference type="OrthoDB" id="214253at2"/>
<reference evidence="11 12" key="1">
    <citation type="submission" date="2016-03" db="EMBL/GenBank/DDBJ databases">
        <authorList>
            <person name="Ploux O."/>
        </authorList>
    </citation>
    <scope>NUCLEOTIDE SEQUENCE [LARGE SCALE GENOMIC DNA]</scope>
    <source>
        <strain evidence="11 12">R-45378</strain>
    </source>
</reference>
<dbReference type="GO" id="GO:0032259">
    <property type="term" value="P:methylation"/>
    <property type="evidence" value="ECO:0007669"/>
    <property type="project" value="UniProtKB-KW"/>
</dbReference>
<dbReference type="GO" id="GO:0008033">
    <property type="term" value="P:tRNA processing"/>
    <property type="evidence" value="ECO:0007669"/>
    <property type="project" value="UniProtKB-KW"/>
</dbReference>
<dbReference type="Gene3D" id="3.50.50.60">
    <property type="entry name" value="FAD/NAD(P)-binding domain"/>
    <property type="match status" value="1"/>
</dbReference>
<protein>
    <submittedName>
        <fullName evidence="11">FAD-dependent oxidoreductase</fullName>
    </submittedName>
</protein>
<dbReference type="EMBL" id="LUUJ01000077">
    <property type="protein sequence ID" value="OAI16164.1"/>
    <property type="molecule type" value="Genomic_DNA"/>
</dbReference>
<keyword evidence="6" id="KW-0819">tRNA processing</keyword>
<evidence type="ECO:0000256" key="9">
    <source>
        <dbReference type="ARBA" id="ARBA00023268"/>
    </source>
</evidence>
<keyword evidence="2" id="KW-0489">Methyltransferase</keyword>
<dbReference type="SUPFAM" id="SSF51971">
    <property type="entry name" value="Nucleotide-binding domain"/>
    <property type="match status" value="1"/>
</dbReference>
<dbReference type="GO" id="GO:0005737">
    <property type="term" value="C:cytoplasm"/>
    <property type="evidence" value="ECO:0007669"/>
    <property type="project" value="TreeGrafter"/>
</dbReference>
<evidence type="ECO:0000256" key="5">
    <source>
        <dbReference type="ARBA" id="ARBA00022691"/>
    </source>
</evidence>
<evidence type="ECO:0000256" key="4">
    <source>
        <dbReference type="ARBA" id="ARBA00022679"/>
    </source>
</evidence>
<organism evidence="11 12">
    <name type="scientific">Methylomonas koyamae</name>
    <dbReference type="NCBI Taxonomy" id="702114"/>
    <lineage>
        <taxon>Bacteria</taxon>
        <taxon>Pseudomonadati</taxon>
        <taxon>Pseudomonadota</taxon>
        <taxon>Gammaproteobacteria</taxon>
        <taxon>Methylococcales</taxon>
        <taxon>Methylococcaceae</taxon>
        <taxon>Methylomonas</taxon>
    </lineage>
</organism>
<evidence type="ECO:0000256" key="7">
    <source>
        <dbReference type="ARBA" id="ARBA00022827"/>
    </source>
</evidence>
<dbReference type="PANTHER" id="PTHR13847:SF283">
    <property type="entry name" value="TRNA 5-METHYLAMINOMETHYL-2-THIOURIDINE BIOSYNTHESIS BIFUNCTIONAL PROTEIN MNMC"/>
    <property type="match status" value="1"/>
</dbReference>
<dbReference type="InterPro" id="IPR006076">
    <property type="entry name" value="FAD-dep_OxRdtase"/>
</dbReference>
<proteinExistence type="predicted"/>
<evidence type="ECO:0000259" key="10">
    <source>
        <dbReference type="Pfam" id="PF01266"/>
    </source>
</evidence>
<evidence type="ECO:0000256" key="3">
    <source>
        <dbReference type="ARBA" id="ARBA00022630"/>
    </source>
</evidence>
<keyword evidence="4" id="KW-0808">Transferase</keyword>
<dbReference type="PANTHER" id="PTHR13847">
    <property type="entry name" value="SARCOSINE DEHYDROGENASE-RELATED"/>
    <property type="match status" value="1"/>
</dbReference>
<dbReference type="GO" id="GO:0008168">
    <property type="term" value="F:methyltransferase activity"/>
    <property type="evidence" value="ECO:0007669"/>
    <property type="project" value="UniProtKB-KW"/>
</dbReference>
<evidence type="ECO:0000256" key="6">
    <source>
        <dbReference type="ARBA" id="ARBA00022694"/>
    </source>
</evidence>
<keyword evidence="1" id="KW-0963">Cytoplasm</keyword>
<dbReference type="RefSeq" id="WP_064040492.1">
    <property type="nucleotide sequence ID" value="NZ_LUUJ01000077.1"/>
</dbReference>
<keyword evidence="3" id="KW-0285">Flavoprotein</keyword>
<evidence type="ECO:0000313" key="12">
    <source>
        <dbReference type="Proteomes" id="UP000077857"/>
    </source>
</evidence>
<dbReference type="GO" id="GO:0016491">
    <property type="term" value="F:oxidoreductase activity"/>
    <property type="evidence" value="ECO:0007669"/>
    <property type="project" value="UniProtKB-KW"/>
</dbReference>